<keyword evidence="2" id="KW-1185">Reference proteome</keyword>
<name>A0ABP8MJZ5_9BACT</name>
<evidence type="ECO:0000313" key="2">
    <source>
        <dbReference type="Proteomes" id="UP001500840"/>
    </source>
</evidence>
<dbReference type="Proteomes" id="UP001500840">
    <property type="component" value="Unassembled WGS sequence"/>
</dbReference>
<dbReference type="EMBL" id="BAABGA010000024">
    <property type="protein sequence ID" value="GAA4451602.1"/>
    <property type="molecule type" value="Genomic_DNA"/>
</dbReference>
<protein>
    <submittedName>
        <fullName evidence="1">Uncharacterized protein</fullName>
    </submittedName>
</protein>
<reference evidence="2" key="1">
    <citation type="journal article" date="2019" name="Int. J. Syst. Evol. Microbiol.">
        <title>The Global Catalogue of Microorganisms (GCM) 10K type strain sequencing project: providing services to taxonomists for standard genome sequencing and annotation.</title>
        <authorList>
            <consortium name="The Broad Institute Genomics Platform"/>
            <consortium name="The Broad Institute Genome Sequencing Center for Infectious Disease"/>
            <person name="Wu L."/>
            <person name="Ma J."/>
        </authorList>
    </citation>
    <scope>NUCLEOTIDE SEQUENCE [LARGE SCALE GENOMIC DNA]</scope>
    <source>
        <strain evidence="2">JCM 17759</strain>
    </source>
</reference>
<comment type="caution">
    <text evidence="1">The sequence shown here is derived from an EMBL/GenBank/DDBJ whole genome shotgun (WGS) entry which is preliminary data.</text>
</comment>
<accession>A0ABP8MJZ5</accession>
<proteinExistence type="predicted"/>
<organism evidence="1 2">
    <name type="scientific">Novipirellula rosea</name>
    <dbReference type="NCBI Taxonomy" id="1031540"/>
    <lineage>
        <taxon>Bacteria</taxon>
        <taxon>Pseudomonadati</taxon>
        <taxon>Planctomycetota</taxon>
        <taxon>Planctomycetia</taxon>
        <taxon>Pirellulales</taxon>
        <taxon>Pirellulaceae</taxon>
        <taxon>Novipirellula</taxon>
    </lineage>
</organism>
<sequence length="103" mass="11683">MFATREADLLLDVVSDFDFEVTKLNLAGVTQEVLPKFLETLGYRVPKQRLNLCKLEDENYSPLLLRLAASVGTTPIVDVADLFREALRQMVDVDPELDIIRKC</sequence>
<gene>
    <name evidence="1" type="ORF">GCM10023156_19820</name>
</gene>
<evidence type="ECO:0000313" key="1">
    <source>
        <dbReference type="EMBL" id="GAA4451602.1"/>
    </source>
</evidence>